<dbReference type="SUPFAM" id="SSF52833">
    <property type="entry name" value="Thioredoxin-like"/>
    <property type="match status" value="1"/>
</dbReference>
<proteinExistence type="predicted"/>
<gene>
    <name evidence="2" type="ORF">IPA_04300</name>
</gene>
<evidence type="ECO:0000313" key="2">
    <source>
        <dbReference type="EMBL" id="UXD22395.1"/>
    </source>
</evidence>
<protein>
    <recommendedName>
        <fullName evidence="1">Thioredoxin domain-containing protein</fullName>
    </recommendedName>
</protein>
<dbReference type="AlphaFoldDB" id="A0A977PLJ3"/>
<dbReference type="Gene3D" id="3.40.30.10">
    <property type="entry name" value="Glutaredoxin"/>
    <property type="match status" value="1"/>
</dbReference>
<dbReference type="KEGG" id="ipc:IPA_04300"/>
<dbReference type="Pfam" id="PF00085">
    <property type="entry name" value="Thioredoxin"/>
    <property type="match status" value="1"/>
</dbReference>
<sequence length="114" mass="13256">MLIINKEDFEKEKKEGVTVVVFTADWIEESKRLYEKMMEELEGFNCKVREVDVSITPSIMDEEKVYMIPTVKVFINGETVLVQEGTTGNLTVDVEHVRRAMKESMKKRNIPLRS</sequence>
<dbReference type="EMBL" id="CP006868">
    <property type="protein sequence ID" value="UXD22395.1"/>
    <property type="molecule type" value="Genomic_DNA"/>
</dbReference>
<feature type="domain" description="Thioredoxin" evidence="1">
    <location>
        <begin position="3"/>
        <end position="86"/>
    </location>
</feature>
<evidence type="ECO:0000313" key="3">
    <source>
        <dbReference type="Proteomes" id="UP001063698"/>
    </source>
</evidence>
<organism evidence="2 3">
    <name type="scientific">Ignicoccus pacificus DSM 13166</name>
    <dbReference type="NCBI Taxonomy" id="940294"/>
    <lineage>
        <taxon>Archaea</taxon>
        <taxon>Thermoproteota</taxon>
        <taxon>Thermoprotei</taxon>
        <taxon>Desulfurococcales</taxon>
        <taxon>Desulfurococcaceae</taxon>
        <taxon>Ignicoccus</taxon>
    </lineage>
</organism>
<dbReference type="Proteomes" id="UP001063698">
    <property type="component" value="Chromosome"/>
</dbReference>
<reference evidence="2" key="1">
    <citation type="submission" date="2013-11" db="EMBL/GenBank/DDBJ databases">
        <title>Comparative genomics of Ignicoccus.</title>
        <authorList>
            <person name="Podar M."/>
        </authorList>
    </citation>
    <scope>NUCLEOTIDE SEQUENCE</scope>
    <source>
        <strain evidence="2">DSM 13166</strain>
    </source>
</reference>
<accession>A0A977PLJ3</accession>
<keyword evidence="3" id="KW-1185">Reference proteome</keyword>
<dbReference type="CDD" id="cd02947">
    <property type="entry name" value="TRX_family"/>
    <property type="match status" value="1"/>
</dbReference>
<evidence type="ECO:0000259" key="1">
    <source>
        <dbReference type="Pfam" id="PF00085"/>
    </source>
</evidence>
<name>A0A977PLJ3_9CREN</name>
<dbReference type="InterPro" id="IPR013766">
    <property type="entry name" value="Thioredoxin_domain"/>
</dbReference>
<dbReference type="InterPro" id="IPR036249">
    <property type="entry name" value="Thioredoxin-like_sf"/>
</dbReference>